<comment type="caution">
    <text evidence="7">The sequence shown here is derived from an EMBL/GenBank/DDBJ whole genome shotgun (WGS) entry which is preliminary data.</text>
</comment>
<evidence type="ECO:0000256" key="4">
    <source>
        <dbReference type="SAM" id="MobiDB-lite"/>
    </source>
</evidence>
<protein>
    <submittedName>
        <fullName evidence="7">GAF domain-containing protein</fullName>
    </submittedName>
</protein>
<evidence type="ECO:0000256" key="2">
    <source>
        <dbReference type="ARBA" id="ARBA00022777"/>
    </source>
</evidence>
<keyword evidence="8" id="KW-1185">Reference proteome</keyword>
<accession>A0A5B2WKX9</accession>
<feature type="region of interest" description="Disordered" evidence="4">
    <location>
        <begin position="1"/>
        <end position="28"/>
    </location>
</feature>
<name>A0A5B2WKX9_9PSEU</name>
<feature type="domain" description="Signal transduction histidine kinase subgroup 3 dimerisation and phosphoacceptor" evidence="5">
    <location>
        <begin position="258"/>
        <end position="323"/>
    </location>
</feature>
<dbReference type="GO" id="GO:0046983">
    <property type="term" value="F:protein dimerization activity"/>
    <property type="evidence" value="ECO:0007669"/>
    <property type="project" value="InterPro"/>
</dbReference>
<dbReference type="Gene3D" id="1.20.5.1930">
    <property type="match status" value="1"/>
</dbReference>
<dbReference type="Gene3D" id="3.30.450.40">
    <property type="match status" value="1"/>
</dbReference>
<sequence>METRRPAIAPSRHQGVPVRAPSPPDRAGADRLHLELLAPMFFSDDGLRGARTTRRRRPANALRIRRGLGQAMRNVGSTGRASPLPDMMVALDREYTEILTLLDQDAAVRRMVSTVPDRTGLDIAWVGEPDGDDRIVLRNTVHATTDQLNGLVVPVGAGLGGRVLTAQRPLWVRDYCEAKSITHDFNTQVAAERIKSMIAVPIAHHGRLLGVLYAATRYEAFFGDRVAGMLESLAAGAATAQIVSERAKHLAEVAVHEERRRLALELHDTVGAMLFTLGAGIRTLGAQDGLDDTVRARLSAIERQAAEATAALRGSLRVLSAPPEQVALGVALREHCQAFRARTGLDARLLTLTELPTLHGSRISALADAAREALLNVEKHAHARSVVVSVFALRDGIAAAISDDGVGFACGDTGELRPGLGLTAVHERLARVGGTVTIGRNDDGGVTLQAWVPATEATA</sequence>
<dbReference type="Pfam" id="PF13185">
    <property type="entry name" value="GAF_2"/>
    <property type="match status" value="1"/>
</dbReference>
<dbReference type="InterPro" id="IPR036890">
    <property type="entry name" value="HATPase_C_sf"/>
</dbReference>
<reference evidence="7 8" key="1">
    <citation type="submission" date="2019-09" db="EMBL/GenBank/DDBJ databases">
        <title>Goodfellowia gen. nov., a new genus of the Pseudonocardineae related to Actinoalloteichus, containing Goodfellowia coeruleoviolacea gen. nov., comb. nov. gen. nov., comb. nov.</title>
        <authorList>
            <person name="Labeda D."/>
        </authorList>
    </citation>
    <scope>NUCLEOTIDE SEQUENCE [LARGE SCALE GENOMIC DNA]</scope>
    <source>
        <strain evidence="7 8">AN110305</strain>
    </source>
</reference>
<evidence type="ECO:0000256" key="1">
    <source>
        <dbReference type="ARBA" id="ARBA00022679"/>
    </source>
</evidence>
<dbReference type="InterPro" id="IPR003018">
    <property type="entry name" value="GAF"/>
</dbReference>
<feature type="domain" description="GAF" evidence="6">
    <location>
        <begin position="103"/>
        <end position="240"/>
    </location>
</feature>
<evidence type="ECO:0000256" key="3">
    <source>
        <dbReference type="ARBA" id="ARBA00023012"/>
    </source>
</evidence>
<keyword evidence="1" id="KW-0808">Transferase</keyword>
<organism evidence="7 8">
    <name type="scientific">Solihabitans fulvus</name>
    <dbReference type="NCBI Taxonomy" id="1892852"/>
    <lineage>
        <taxon>Bacteria</taxon>
        <taxon>Bacillati</taxon>
        <taxon>Actinomycetota</taxon>
        <taxon>Actinomycetes</taxon>
        <taxon>Pseudonocardiales</taxon>
        <taxon>Pseudonocardiaceae</taxon>
        <taxon>Solihabitans</taxon>
    </lineage>
</organism>
<dbReference type="AlphaFoldDB" id="A0A5B2WKX9"/>
<dbReference type="InterPro" id="IPR011712">
    <property type="entry name" value="Sig_transdc_His_kin_sub3_dim/P"/>
</dbReference>
<dbReference type="InterPro" id="IPR029016">
    <property type="entry name" value="GAF-like_dom_sf"/>
</dbReference>
<evidence type="ECO:0000259" key="6">
    <source>
        <dbReference type="Pfam" id="PF13185"/>
    </source>
</evidence>
<keyword evidence="2" id="KW-0418">Kinase</keyword>
<dbReference type="Pfam" id="PF07730">
    <property type="entry name" value="HisKA_3"/>
    <property type="match status" value="1"/>
</dbReference>
<dbReference type="InterPro" id="IPR050482">
    <property type="entry name" value="Sensor_HK_TwoCompSys"/>
</dbReference>
<dbReference type="GO" id="GO:0016020">
    <property type="term" value="C:membrane"/>
    <property type="evidence" value="ECO:0007669"/>
    <property type="project" value="InterPro"/>
</dbReference>
<dbReference type="SUPFAM" id="SSF55781">
    <property type="entry name" value="GAF domain-like"/>
    <property type="match status" value="1"/>
</dbReference>
<evidence type="ECO:0000313" key="8">
    <source>
        <dbReference type="Proteomes" id="UP000323454"/>
    </source>
</evidence>
<dbReference type="Gene3D" id="3.30.565.10">
    <property type="entry name" value="Histidine kinase-like ATPase, C-terminal domain"/>
    <property type="match status" value="1"/>
</dbReference>
<reference evidence="7 8" key="2">
    <citation type="submission" date="2019-09" db="EMBL/GenBank/DDBJ databases">
        <authorList>
            <person name="Jin C."/>
        </authorList>
    </citation>
    <scope>NUCLEOTIDE SEQUENCE [LARGE SCALE GENOMIC DNA]</scope>
    <source>
        <strain evidence="7 8">AN110305</strain>
    </source>
</reference>
<dbReference type="GO" id="GO:0000155">
    <property type="term" value="F:phosphorelay sensor kinase activity"/>
    <property type="evidence" value="ECO:0007669"/>
    <property type="project" value="InterPro"/>
</dbReference>
<dbReference type="PANTHER" id="PTHR24421">
    <property type="entry name" value="NITRATE/NITRITE SENSOR PROTEIN NARX-RELATED"/>
    <property type="match status" value="1"/>
</dbReference>
<dbReference type="PANTHER" id="PTHR24421:SF61">
    <property type="entry name" value="OXYGEN SENSOR HISTIDINE KINASE NREB"/>
    <property type="match status" value="1"/>
</dbReference>
<gene>
    <name evidence="7" type="ORF">F0L68_37310</name>
</gene>
<evidence type="ECO:0000313" key="7">
    <source>
        <dbReference type="EMBL" id="KAA2251400.1"/>
    </source>
</evidence>
<dbReference type="SUPFAM" id="SSF55874">
    <property type="entry name" value="ATPase domain of HSP90 chaperone/DNA topoisomerase II/histidine kinase"/>
    <property type="match status" value="1"/>
</dbReference>
<dbReference type="EMBL" id="VUOB01000080">
    <property type="protein sequence ID" value="KAA2251400.1"/>
    <property type="molecule type" value="Genomic_DNA"/>
</dbReference>
<dbReference type="OrthoDB" id="4069167at2"/>
<proteinExistence type="predicted"/>
<dbReference type="CDD" id="cd16917">
    <property type="entry name" value="HATPase_UhpB-NarQ-NarX-like"/>
    <property type="match status" value="1"/>
</dbReference>
<dbReference type="Proteomes" id="UP000323454">
    <property type="component" value="Unassembled WGS sequence"/>
</dbReference>
<keyword evidence="3" id="KW-0902">Two-component regulatory system</keyword>
<evidence type="ECO:0000259" key="5">
    <source>
        <dbReference type="Pfam" id="PF07730"/>
    </source>
</evidence>